<sequence length="474" mass="52168">MWQDTLDFDEEDPGELGAARSPWHEGKVRPGAAGRITSAGWRGQQREAAEGPSGWCGGVGFVPPNAGARGDQRPGPSGMRRQRGVGSASCAVCSGCGKSGAESAVGKHGVESDASFEDGELADSETEVEWWERGKGRWDVNPVPKSLQVEKSGRGKDRAGVEARSVQEWPPLLSLGEESSCSMVSVALEAREDSVRLVKGVHVQDTGVITETGAVKEAGTDAEQGKGSRDGPSDKKRDMVDRINDMLRKRKVTVRHVQVLLGHLNFACRVVRAGRTFCRRLALALSGQALPHHHVPLQVGVREDLRMWVKFLESFNGIPLRVWRDCDWDVRLFSSAAGSSGFGLYWDGCWCAEQWPSEWKNGGRSIAFLELFPLVVAVCLWGAELRHSRAIFHVDNLAVVQIVNRQTSQEARVLQLMRVLVLQCLRNDIYFRARSLETEPSEPQAAGIPDRSVRTRYGLRRSPLPSVKLQDFVA</sequence>
<feature type="compositionally biased region" description="Basic and acidic residues" evidence="1">
    <location>
        <begin position="223"/>
        <end position="237"/>
    </location>
</feature>
<accession>A0AAV7Q3X8</accession>
<proteinExistence type="predicted"/>
<comment type="caution">
    <text evidence="2">The sequence shown here is derived from an EMBL/GenBank/DDBJ whole genome shotgun (WGS) entry which is preliminary data.</text>
</comment>
<name>A0AAV7Q3X8_PLEWA</name>
<organism evidence="2 3">
    <name type="scientific">Pleurodeles waltl</name>
    <name type="common">Iberian ribbed newt</name>
    <dbReference type="NCBI Taxonomy" id="8319"/>
    <lineage>
        <taxon>Eukaryota</taxon>
        <taxon>Metazoa</taxon>
        <taxon>Chordata</taxon>
        <taxon>Craniata</taxon>
        <taxon>Vertebrata</taxon>
        <taxon>Euteleostomi</taxon>
        <taxon>Amphibia</taxon>
        <taxon>Batrachia</taxon>
        <taxon>Caudata</taxon>
        <taxon>Salamandroidea</taxon>
        <taxon>Salamandridae</taxon>
        <taxon>Pleurodelinae</taxon>
        <taxon>Pleurodeles</taxon>
    </lineage>
</organism>
<feature type="region of interest" description="Disordered" evidence="1">
    <location>
        <begin position="1"/>
        <end position="83"/>
    </location>
</feature>
<protein>
    <submittedName>
        <fullName evidence="2">Uncharacterized protein</fullName>
    </submittedName>
</protein>
<dbReference type="Proteomes" id="UP001066276">
    <property type="component" value="Chromosome 6"/>
</dbReference>
<reference evidence="2" key="1">
    <citation type="journal article" date="2022" name="bioRxiv">
        <title>Sequencing and chromosome-scale assembly of the giantPleurodeles waltlgenome.</title>
        <authorList>
            <person name="Brown T."/>
            <person name="Elewa A."/>
            <person name="Iarovenko S."/>
            <person name="Subramanian E."/>
            <person name="Araus A.J."/>
            <person name="Petzold A."/>
            <person name="Susuki M."/>
            <person name="Suzuki K.-i.T."/>
            <person name="Hayashi T."/>
            <person name="Toyoda A."/>
            <person name="Oliveira C."/>
            <person name="Osipova E."/>
            <person name="Leigh N.D."/>
            <person name="Simon A."/>
            <person name="Yun M.H."/>
        </authorList>
    </citation>
    <scope>NUCLEOTIDE SEQUENCE</scope>
    <source>
        <strain evidence="2">20211129_DDA</strain>
        <tissue evidence="2">Liver</tissue>
    </source>
</reference>
<dbReference type="PANTHER" id="PTHR33050">
    <property type="entry name" value="REVERSE TRANSCRIPTASE DOMAIN-CONTAINING PROTEIN"/>
    <property type="match status" value="1"/>
</dbReference>
<evidence type="ECO:0000313" key="3">
    <source>
        <dbReference type="Proteomes" id="UP001066276"/>
    </source>
</evidence>
<keyword evidence="3" id="KW-1185">Reference proteome</keyword>
<dbReference type="InterPro" id="IPR052055">
    <property type="entry name" value="Hepadnavirus_pol/RT"/>
</dbReference>
<dbReference type="PANTHER" id="PTHR33050:SF8">
    <property type="entry name" value="REVERSE TRANSCRIPTASE DOMAIN-CONTAINING PROTEIN"/>
    <property type="match status" value="1"/>
</dbReference>
<dbReference type="EMBL" id="JANPWB010000010">
    <property type="protein sequence ID" value="KAJ1135276.1"/>
    <property type="molecule type" value="Genomic_DNA"/>
</dbReference>
<feature type="region of interest" description="Disordered" evidence="1">
    <location>
        <begin position="214"/>
        <end position="237"/>
    </location>
</feature>
<feature type="compositionally biased region" description="Acidic residues" evidence="1">
    <location>
        <begin position="1"/>
        <end position="14"/>
    </location>
</feature>
<dbReference type="InterPro" id="IPR043502">
    <property type="entry name" value="DNA/RNA_pol_sf"/>
</dbReference>
<gene>
    <name evidence="2" type="ORF">NDU88_001717</name>
</gene>
<dbReference type="CDD" id="cd09275">
    <property type="entry name" value="RNase_HI_RT_DIRS1"/>
    <property type="match status" value="1"/>
</dbReference>
<dbReference type="AlphaFoldDB" id="A0AAV7Q3X8"/>
<evidence type="ECO:0000313" key="2">
    <source>
        <dbReference type="EMBL" id="KAJ1135276.1"/>
    </source>
</evidence>
<evidence type="ECO:0000256" key="1">
    <source>
        <dbReference type="SAM" id="MobiDB-lite"/>
    </source>
</evidence>
<dbReference type="SUPFAM" id="SSF56672">
    <property type="entry name" value="DNA/RNA polymerases"/>
    <property type="match status" value="1"/>
</dbReference>